<dbReference type="SMART" id="SM00346">
    <property type="entry name" value="HTH_ICLR"/>
    <property type="match status" value="1"/>
</dbReference>
<dbReference type="PROSITE" id="PS51077">
    <property type="entry name" value="HTH_ICLR"/>
    <property type="match status" value="1"/>
</dbReference>
<keyword evidence="1" id="KW-0805">Transcription regulation</keyword>
<organism evidence="6 7">
    <name type="scientific">Nocardia callitridis</name>
    <dbReference type="NCBI Taxonomy" id="648753"/>
    <lineage>
        <taxon>Bacteria</taxon>
        <taxon>Bacillati</taxon>
        <taxon>Actinomycetota</taxon>
        <taxon>Actinomycetes</taxon>
        <taxon>Mycobacteriales</taxon>
        <taxon>Nocardiaceae</taxon>
        <taxon>Nocardia</taxon>
    </lineage>
</organism>
<keyword evidence="2" id="KW-0238">DNA-binding</keyword>
<gene>
    <name evidence="6" type="ORF">GCM10023318_42890</name>
</gene>
<dbReference type="Pfam" id="PF01614">
    <property type="entry name" value="IclR_C"/>
    <property type="match status" value="1"/>
</dbReference>
<dbReference type="InterPro" id="IPR036388">
    <property type="entry name" value="WH-like_DNA-bd_sf"/>
</dbReference>
<reference evidence="7" key="1">
    <citation type="journal article" date="2019" name="Int. J. Syst. Evol. Microbiol.">
        <title>The Global Catalogue of Microorganisms (GCM) 10K type strain sequencing project: providing services to taxonomists for standard genome sequencing and annotation.</title>
        <authorList>
            <consortium name="The Broad Institute Genomics Platform"/>
            <consortium name="The Broad Institute Genome Sequencing Center for Infectious Disease"/>
            <person name="Wu L."/>
            <person name="Ma J."/>
        </authorList>
    </citation>
    <scope>NUCLEOTIDE SEQUENCE [LARGE SCALE GENOMIC DNA]</scope>
    <source>
        <strain evidence="7">JCM 18298</strain>
    </source>
</reference>
<dbReference type="PANTHER" id="PTHR30136:SF24">
    <property type="entry name" value="HTH-TYPE TRANSCRIPTIONAL REPRESSOR ALLR"/>
    <property type="match status" value="1"/>
</dbReference>
<dbReference type="Proteomes" id="UP001500603">
    <property type="component" value="Unassembled WGS sequence"/>
</dbReference>
<dbReference type="Gene3D" id="1.10.10.10">
    <property type="entry name" value="Winged helix-like DNA-binding domain superfamily/Winged helix DNA-binding domain"/>
    <property type="match status" value="1"/>
</dbReference>
<dbReference type="PROSITE" id="PS51078">
    <property type="entry name" value="ICLR_ED"/>
    <property type="match status" value="1"/>
</dbReference>
<evidence type="ECO:0000313" key="7">
    <source>
        <dbReference type="Proteomes" id="UP001500603"/>
    </source>
</evidence>
<dbReference type="InterPro" id="IPR050707">
    <property type="entry name" value="HTH_MetabolicPath_Reg"/>
</dbReference>
<dbReference type="RefSeq" id="WP_345497360.1">
    <property type="nucleotide sequence ID" value="NZ_BAABJM010000004.1"/>
</dbReference>
<feature type="domain" description="IclR-ED" evidence="5">
    <location>
        <begin position="71"/>
        <end position="253"/>
    </location>
</feature>
<keyword evidence="3" id="KW-0804">Transcription</keyword>
<dbReference type="InterPro" id="IPR005471">
    <property type="entry name" value="Tscrpt_reg_IclR_N"/>
</dbReference>
<evidence type="ECO:0000259" key="5">
    <source>
        <dbReference type="PROSITE" id="PS51078"/>
    </source>
</evidence>
<evidence type="ECO:0000256" key="2">
    <source>
        <dbReference type="ARBA" id="ARBA00023125"/>
    </source>
</evidence>
<evidence type="ECO:0000313" key="6">
    <source>
        <dbReference type="EMBL" id="GAA5060904.1"/>
    </source>
</evidence>
<dbReference type="Pfam" id="PF09339">
    <property type="entry name" value="HTH_IclR"/>
    <property type="match status" value="1"/>
</dbReference>
<accession>A0ABP9KL47</accession>
<feature type="domain" description="HTH iclR-type" evidence="4">
    <location>
        <begin position="8"/>
        <end position="70"/>
    </location>
</feature>
<dbReference type="SUPFAM" id="SSF46785">
    <property type="entry name" value="Winged helix' DNA-binding domain"/>
    <property type="match status" value="1"/>
</dbReference>
<proteinExistence type="predicted"/>
<dbReference type="SUPFAM" id="SSF55781">
    <property type="entry name" value="GAF domain-like"/>
    <property type="match status" value="1"/>
</dbReference>
<sequence>MESSGAGTTSAARAAEVLLEFGRRSSALGVSEIARTTGMSKAVVHRILTTFVECGLLLYEPATRRYLLGPAAATLGARALDVSPLRRVAREALIELQRATGETATVSGRLPGGRVYLDQVESTKEIKMTVELGRRFELHSGSSGRVILAHLSDDEQEDLLSRPLARLTENTMVDPESLRTALRDARERGVCRSTGERQEGAGSIAAPVFGADGAVIGAVSVCGPGYRMTEDACERHEEALVAAARRVSRALGYRGQDAAAVNIVAAERV</sequence>
<dbReference type="InterPro" id="IPR036390">
    <property type="entry name" value="WH_DNA-bd_sf"/>
</dbReference>
<comment type="caution">
    <text evidence="6">The sequence shown here is derived from an EMBL/GenBank/DDBJ whole genome shotgun (WGS) entry which is preliminary data.</text>
</comment>
<name>A0ABP9KL47_9NOCA</name>
<dbReference type="PANTHER" id="PTHR30136">
    <property type="entry name" value="HELIX-TURN-HELIX TRANSCRIPTIONAL REGULATOR, ICLR FAMILY"/>
    <property type="match status" value="1"/>
</dbReference>
<keyword evidence="7" id="KW-1185">Reference proteome</keyword>
<dbReference type="Gene3D" id="3.30.450.40">
    <property type="match status" value="1"/>
</dbReference>
<evidence type="ECO:0000256" key="3">
    <source>
        <dbReference type="ARBA" id="ARBA00023163"/>
    </source>
</evidence>
<protein>
    <submittedName>
        <fullName evidence="6">IclR family transcriptional regulator</fullName>
    </submittedName>
</protein>
<dbReference type="EMBL" id="BAABJM010000004">
    <property type="protein sequence ID" value="GAA5060904.1"/>
    <property type="molecule type" value="Genomic_DNA"/>
</dbReference>
<dbReference type="InterPro" id="IPR029016">
    <property type="entry name" value="GAF-like_dom_sf"/>
</dbReference>
<evidence type="ECO:0000259" key="4">
    <source>
        <dbReference type="PROSITE" id="PS51077"/>
    </source>
</evidence>
<dbReference type="InterPro" id="IPR014757">
    <property type="entry name" value="Tscrpt_reg_IclR_C"/>
</dbReference>
<evidence type="ECO:0000256" key="1">
    <source>
        <dbReference type="ARBA" id="ARBA00023015"/>
    </source>
</evidence>